<proteinExistence type="predicted"/>
<gene>
    <name evidence="2" type="ORF">DPX16_1700</name>
</gene>
<evidence type="ECO:0000313" key="3">
    <source>
        <dbReference type="Proteomes" id="UP000281406"/>
    </source>
</evidence>
<reference evidence="2 3" key="1">
    <citation type="submission" date="2018-10" db="EMBL/GenBank/DDBJ databases">
        <title>Genome assembly for a Yunnan-Guizhou Plateau 3E fish, Anabarilius grahami (Regan), and its evolutionary and genetic applications.</title>
        <authorList>
            <person name="Jiang W."/>
        </authorList>
    </citation>
    <scope>NUCLEOTIDE SEQUENCE [LARGE SCALE GENOMIC DNA]</scope>
    <source>
        <strain evidence="2">AG-KIZ</strain>
        <tissue evidence="2">Muscle</tissue>
    </source>
</reference>
<evidence type="ECO:0000256" key="1">
    <source>
        <dbReference type="SAM" id="MobiDB-lite"/>
    </source>
</evidence>
<protein>
    <submittedName>
        <fullName evidence="2">Uncharacterized protein</fullName>
    </submittedName>
</protein>
<dbReference type="AlphaFoldDB" id="A0A3N0XJ63"/>
<dbReference type="EMBL" id="RJVU01072175">
    <property type="protein sequence ID" value="ROI38994.1"/>
    <property type="molecule type" value="Genomic_DNA"/>
</dbReference>
<comment type="caution">
    <text evidence="2">The sequence shown here is derived from an EMBL/GenBank/DDBJ whole genome shotgun (WGS) entry which is preliminary data.</text>
</comment>
<accession>A0A3N0XJ63</accession>
<sequence length="119" mass="13639">MWAALNDWRECWHVAAMHQVQEAQEKQHGFAERQESSGQGRCLDRVKRFQLDLQTLDSRHELMRAGRQDRDRAAAAGRAGEENKHRKYSLRLSSEDILAAAIQTQNGNMKVKQLLAARA</sequence>
<dbReference type="Proteomes" id="UP000281406">
    <property type="component" value="Unassembled WGS sequence"/>
</dbReference>
<evidence type="ECO:0000313" key="2">
    <source>
        <dbReference type="EMBL" id="ROI38994.1"/>
    </source>
</evidence>
<name>A0A3N0XJ63_ANAGA</name>
<feature type="region of interest" description="Disordered" evidence="1">
    <location>
        <begin position="66"/>
        <end position="86"/>
    </location>
</feature>
<feature type="compositionally biased region" description="Basic and acidic residues" evidence="1">
    <location>
        <begin position="66"/>
        <end position="84"/>
    </location>
</feature>
<organism evidence="2 3">
    <name type="scientific">Anabarilius grahami</name>
    <name type="common">Kanglang fish</name>
    <name type="synonym">Barilius grahami</name>
    <dbReference type="NCBI Taxonomy" id="495550"/>
    <lineage>
        <taxon>Eukaryota</taxon>
        <taxon>Metazoa</taxon>
        <taxon>Chordata</taxon>
        <taxon>Craniata</taxon>
        <taxon>Vertebrata</taxon>
        <taxon>Euteleostomi</taxon>
        <taxon>Actinopterygii</taxon>
        <taxon>Neopterygii</taxon>
        <taxon>Teleostei</taxon>
        <taxon>Ostariophysi</taxon>
        <taxon>Cypriniformes</taxon>
        <taxon>Xenocyprididae</taxon>
        <taxon>Xenocypridinae</taxon>
        <taxon>Xenocypridinae incertae sedis</taxon>
        <taxon>Anabarilius</taxon>
    </lineage>
</organism>
<keyword evidence="3" id="KW-1185">Reference proteome</keyword>